<dbReference type="InterPro" id="IPR034772">
    <property type="entry name" value="CPSF6/7"/>
</dbReference>
<evidence type="ECO:0000313" key="5">
    <source>
        <dbReference type="EMBL" id="KAG1311710.1"/>
    </source>
</evidence>
<feature type="region of interest" description="Disordered" evidence="3">
    <location>
        <begin position="1"/>
        <end position="20"/>
    </location>
</feature>
<proteinExistence type="inferred from homology"/>
<dbReference type="PROSITE" id="PS50102">
    <property type="entry name" value="RRM"/>
    <property type="match status" value="1"/>
</dbReference>
<dbReference type="AlphaFoldDB" id="A0A9P6XE36"/>
<feature type="compositionally biased region" description="Basic and acidic residues" evidence="3">
    <location>
        <begin position="27"/>
        <end position="51"/>
    </location>
</feature>
<evidence type="ECO:0000256" key="2">
    <source>
        <dbReference type="PROSITE-ProRule" id="PRU00176"/>
    </source>
</evidence>
<dbReference type="Pfam" id="PF00076">
    <property type="entry name" value="RRM_1"/>
    <property type="match status" value="1"/>
</dbReference>
<dbReference type="Gene3D" id="3.30.70.330">
    <property type="match status" value="1"/>
</dbReference>
<sequence length="284" mass="33067">MAEEDVDIYGDYDFSLGDDLGEIVHDVPMKKRSRSEEPVDEKQTKSLKSNEDPIEASQKIQTTTQAYQSHKQQQQQQQNYHHHHQQQQIPTSLTQLRGISNQPTNSIYLGELHWYTTDKDVQEPLRKTNLIEHLKEMSFFEYKMNGKSKGIVFLEFSNEEYATYAKELFEKIEFDHKRVYALFTTAPNPFKHLPKESSSKPTRNIINNTANIPRLGNTPMNFAFNPSMPYFPTPPVPPNIRMYNEMMMRGGMRSNSNNRPRLGFNQSSTGKSMYINPAFFEQQQ</sequence>
<keyword evidence="6" id="KW-1185">Reference proteome</keyword>
<gene>
    <name evidence="5" type="ORF">G6F64_003605</name>
</gene>
<evidence type="ECO:0000256" key="3">
    <source>
        <dbReference type="SAM" id="MobiDB-lite"/>
    </source>
</evidence>
<feature type="compositionally biased region" description="Acidic residues" evidence="3">
    <location>
        <begin position="1"/>
        <end position="10"/>
    </location>
</feature>
<accession>A0A9P6XE36</accession>
<dbReference type="InterPro" id="IPR000504">
    <property type="entry name" value="RRM_dom"/>
</dbReference>
<feature type="region of interest" description="Disordered" evidence="3">
    <location>
        <begin position="27"/>
        <end position="91"/>
    </location>
</feature>
<dbReference type="SUPFAM" id="SSF54928">
    <property type="entry name" value="RNA-binding domain, RBD"/>
    <property type="match status" value="1"/>
</dbReference>
<dbReference type="SMART" id="SM00360">
    <property type="entry name" value="RRM"/>
    <property type="match status" value="1"/>
</dbReference>
<name>A0A9P6XE36_RHIOR</name>
<dbReference type="EMBL" id="JAANQT010000359">
    <property type="protein sequence ID" value="KAG1311710.1"/>
    <property type="molecule type" value="Genomic_DNA"/>
</dbReference>
<feature type="compositionally biased region" description="Polar residues" evidence="3">
    <location>
        <begin position="253"/>
        <end position="271"/>
    </location>
</feature>
<dbReference type="GO" id="GO:0003723">
    <property type="term" value="F:RNA binding"/>
    <property type="evidence" value="ECO:0007669"/>
    <property type="project" value="UniProtKB-UniRule"/>
</dbReference>
<evidence type="ECO:0000259" key="4">
    <source>
        <dbReference type="PROSITE" id="PS50102"/>
    </source>
</evidence>
<evidence type="ECO:0000313" key="6">
    <source>
        <dbReference type="Proteomes" id="UP000716291"/>
    </source>
</evidence>
<comment type="caution">
    <text evidence="5">The sequence shown here is derived from an EMBL/GenBank/DDBJ whole genome shotgun (WGS) entry which is preliminary data.</text>
</comment>
<dbReference type="GO" id="GO:0005634">
    <property type="term" value="C:nucleus"/>
    <property type="evidence" value="ECO:0007669"/>
    <property type="project" value="UniProtKB-SubCell"/>
</dbReference>
<dbReference type="PANTHER" id="PTHR23204">
    <property type="entry name" value="CLEAVAGE AND POLYADENYLATION SPECIFIC FACTOR"/>
    <property type="match status" value="1"/>
</dbReference>
<feature type="region of interest" description="Disordered" evidence="3">
    <location>
        <begin position="253"/>
        <end position="276"/>
    </location>
</feature>
<dbReference type="Proteomes" id="UP000716291">
    <property type="component" value="Unassembled WGS sequence"/>
</dbReference>
<protein>
    <recommendedName>
        <fullName evidence="4">RRM domain-containing protein</fullName>
    </recommendedName>
</protein>
<dbReference type="GO" id="GO:0006397">
    <property type="term" value="P:mRNA processing"/>
    <property type="evidence" value="ECO:0007669"/>
    <property type="project" value="UniProtKB-KW"/>
</dbReference>
<reference evidence="5" key="1">
    <citation type="journal article" date="2020" name="Microb. Genom.">
        <title>Genetic diversity of clinical and environmental Mucorales isolates obtained from an investigation of mucormycosis cases among solid organ transplant recipients.</title>
        <authorList>
            <person name="Nguyen M.H."/>
            <person name="Kaul D."/>
            <person name="Muto C."/>
            <person name="Cheng S.J."/>
            <person name="Richter R.A."/>
            <person name="Bruno V.M."/>
            <person name="Liu G."/>
            <person name="Beyhan S."/>
            <person name="Sundermann A.J."/>
            <person name="Mounaud S."/>
            <person name="Pasculle A.W."/>
            <person name="Nierman W.C."/>
            <person name="Driscoll E."/>
            <person name="Cumbie R."/>
            <person name="Clancy C.J."/>
            <person name="Dupont C.L."/>
        </authorList>
    </citation>
    <scope>NUCLEOTIDE SEQUENCE</scope>
    <source>
        <strain evidence="5">GL11</strain>
    </source>
</reference>
<evidence type="ECO:0000256" key="1">
    <source>
        <dbReference type="ARBA" id="ARBA00006265"/>
    </source>
</evidence>
<comment type="similarity">
    <text evidence="1">Belongs to the RRM CPSF6/7 family.</text>
</comment>
<dbReference type="InterPro" id="IPR012677">
    <property type="entry name" value="Nucleotide-bd_a/b_plait_sf"/>
</dbReference>
<feature type="compositionally biased region" description="Low complexity" evidence="3">
    <location>
        <begin position="65"/>
        <end position="79"/>
    </location>
</feature>
<dbReference type="InterPro" id="IPR035979">
    <property type="entry name" value="RBD_domain_sf"/>
</dbReference>
<organism evidence="5 6">
    <name type="scientific">Rhizopus oryzae</name>
    <name type="common">Mucormycosis agent</name>
    <name type="synonym">Rhizopus arrhizus var. delemar</name>
    <dbReference type="NCBI Taxonomy" id="64495"/>
    <lineage>
        <taxon>Eukaryota</taxon>
        <taxon>Fungi</taxon>
        <taxon>Fungi incertae sedis</taxon>
        <taxon>Mucoromycota</taxon>
        <taxon>Mucoromycotina</taxon>
        <taxon>Mucoromycetes</taxon>
        <taxon>Mucorales</taxon>
        <taxon>Mucorineae</taxon>
        <taxon>Rhizopodaceae</taxon>
        <taxon>Rhizopus</taxon>
    </lineage>
</organism>
<feature type="domain" description="RRM" evidence="4">
    <location>
        <begin position="105"/>
        <end position="186"/>
    </location>
</feature>
<keyword evidence="2" id="KW-0694">RNA-binding</keyword>